<dbReference type="STRING" id="734.B0187_00525"/>
<keyword evidence="4 6" id="KW-1133">Transmembrane helix</keyword>
<evidence type="ECO:0000313" key="7">
    <source>
        <dbReference type="EMBL" id="OOS00817.1"/>
    </source>
</evidence>
<feature type="transmembrane region" description="Helical" evidence="6">
    <location>
        <begin position="299"/>
        <end position="317"/>
    </location>
</feature>
<dbReference type="PANTHER" id="PTHR30250">
    <property type="entry name" value="PST FAMILY PREDICTED COLANIC ACID TRANSPORTER"/>
    <property type="match status" value="1"/>
</dbReference>
<feature type="transmembrane region" description="Helical" evidence="6">
    <location>
        <begin position="43"/>
        <end position="68"/>
    </location>
</feature>
<feature type="transmembrane region" description="Helical" evidence="6">
    <location>
        <begin position="220"/>
        <end position="241"/>
    </location>
</feature>
<dbReference type="InterPro" id="IPR044550">
    <property type="entry name" value="WzxE"/>
</dbReference>
<evidence type="ECO:0000256" key="6">
    <source>
        <dbReference type="SAM" id="Phobius"/>
    </source>
</evidence>
<feature type="transmembrane region" description="Helical" evidence="6">
    <location>
        <begin position="177"/>
        <end position="196"/>
    </location>
</feature>
<keyword evidence="8" id="KW-1185">Reference proteome</keyword>
<organism evidence="7 8">
    <name type="scientific">Haemophilus paracuniculus</name>
    <dbReference type="NCBI Taxonomy" id="734"/>
    <lineage>
        <taxon>Bacteria</taxon>
        <taxon>Pseudomonadati</taxon>
        <taxon>Pseudomonadota</taxon>
        <taxon>Gammaproteobacteria</taxon>
        <taxon>Pasteurellales</taxon>
        <taxon>Pasteurellaceae</taxon>
        <taxon>Haemophilus</taxon>
    </lineage>
</organism>
<feature type="transmembrane region" description="Helical" evidence="6">
    <location>
        <begin position="80"/>
        <end position="105"/>
    </location>
</feature>
<accession>A0A1T0AV55</accession>
<name>A0A1T0AV55_9PAST</name>
<sequence>MKKSLAGTAVWTALSTAIKIAVGLLLMKLFTLQFGSQGLGQAANFMTLLTVLGAFAGAGIFNGVTKYVAEFEKNPPQLTALFATSGAIVVGFSALLAVGFWLFSAPISQWLFYSADFQNVVIATGFCQFGIALSNYALAILKGYRHAKGTAISTIVGVLLGLVAFLISLYGFGYQGALIGLAIMPALTVFPAFFFLKRQLQGVGFLPNLAKFSPDLTAKLLKFSLMVLITAITLPVGYVLLRDLLMANYSLEAVGLWQAMSKISDAYLQFITAAFSVYLLPTFAKLTEKSAIKQELVKFLRIVAVAVIAVSLTIFALKKWIILLLYSEHFLAMADLFQWQLIGDIFKVLAYIFGYLIVAKSALKLYILAEVLQFSLLVGFGYWLIPTHGAIGATQAYAITYLVYFGVCVVGALRFFGR</sequence>
<keyword evidence="3 6" id="KW-0812">Transmembrane</keyword>
<evidence type="ECO:0000256" key="3">
    <source>
        <dbReference type="ARBA" id="ARBA00022692"/>
    </source>
</evidence>
<dbReference type="GO" id="GO:0005886">
    <property type="term" value="C:plasma membrane"/>
    <property type="evidence" value="ECO:0007669"/>
    <property type="project" value="UniProtKB-SubCell"/>
</dbReference>
<feature type="transmembrane region" description="Helical" evidence="6">
    <location>
        <begin position="397"/>
        <end position="416"/>
    </location>
</feature>
<keyword evidence="5 6" id="KW-0472">Membrane</keyword>
<feature type="transmembrane region" description="Helical" evidence="6">
    <location>
        <begin position="117"/>
        <end position="138"/>
    </location>
</feature>
<evidence type="ECO:0000256" key="1">
    <source>
        <dbReference type="ARBA" id="ARBA00004651"/>
    </source>
</evidence>
<dbReference type="GO" id="GO:0009246">
    <property type="term" value="P:enterobacterial common antigen biosynthetic process"/>
    <property type="evidence" value="ECO:0007669"/>
    <property type="project" value="InterPro"/>
</dbReference>
<evidence type="ECO:0000256" key="4">
    <source>
        <dbReference type="ARBA" id="ARBA00022989"/>
    </source>
</evidence>
<feature type="transmembrane region" description="Helical" evidence="6">
    <location>
        <begin position="337"/>
        <end position="358"/>
    </location>
</feature>
<protein>
    <submittedName>
        <fullName evidence="7">O-antigen translocase</fullName>
    </submittedName>
</protein>
<feature type="transmembrane region" description="Helical" evidence="6">
    <location>
        <begin position="150"/>
        <end position="171"/>
    </location>
</feature>
<dbReference type="PANTHER" id="PTHR30250:SF30">
    <property type="entry name" value="LIPID III FLIPPASE"/>
    <property type="match status" value="1"/>
</dbReference>
<dbReference type="InterPro" id="IPR050833">
    <property type="entry name" value="Poly_Biosynth_Transport"/>
</dbReference>
<feature type="transmembrane region" description="Helical" evidence="6">
    <location>
        <begin position="365"/>
        <end position="385"/>
    </location>
</feature>
<feature type="transmembrane region" description="Helical" evidence="6">
    <location>
        <begin position="266"/>
        <end position="287"/>
    </location>
</feature>
<dbReference type="CDD" id="cd13125">
    <property type="entry name" value="MATE_like_10"/>
    <property type="match status" value="1"/>
</dbReference>
<proteinExistence type="predicted"/>
<dbReference type="AlphaFoldDB" id="A0A1T0AV55"/>
<reference evidence="7 8" key="1">
    <citation type="submission" date="2017-02" db="EMBL/GenBank/DDBJ databases">
        <title>Draft genome sequence of Haemophilus paracuniculus CCUG 43573 type strain.</title>
        <authorList>
            <person name="Engstrom-Jakobsson H."/>
            <person name="Salva-Serra F."/>
            <person name="Thorell K."/>
            <person name="Gonzales-Siles L."/>
            <person name="Karlsson R."/>
            <person name="Boulund F."/>
            <person name="Engstrand L."/>
            <person name="Kristiansson E."/>
            <person name="Moore E."/>
        </authorList>
    </citation>
    <scope>NUCLEOTIDE SEQUENCE [LARGE SCALE GENOMIC DNA]</scope>
    <source>
        <strain evidence="7 8">CCUG 43573</strain>
    </source>
</reference>
<dbReference type="InterPro" id="IPR002797">
    <property type="entry name" value="Polysacc_synth"/>
</dbReference>
<dbReference type="NCBIfam" id="NF011679">
    <property type="entry name" value="PRK15099.1"/>
    <property type="match status" value="1"/>
</dbReference>
<dbReference type="EMBL" id="MUYA01000001">
    <property type="protein sequence ID" value="OOS00817.1"/>
    <property type="molecule type" value="Genomic_DNA"/>
</dbReference>
<dbReference type="Pfam" id="PF01943">
    <property type="entry name" value="Polysacc_synt"/>
    <property type="match status" value="1"/>
</dbReference>
<dbReference type="RefSeq" id="WP_078235746.1">
    <property type="nucleotide sequence ID" value="NZ_MUYA01000001.1"/>
</dbReference>
<dbReference type="OrthoDB" id="9769862at2"/>
<dbReference type="Proteomes" id="UP000190867">
    <property type="component" value="Unassembled WGS sequence"/>
</dbReference>
<evidence type="ECO:0000256" key="5">
    <source>
        <dbReference type="ARBA" id="ARBA00023136"/>
    </source>
</evidence>
<comment type="subcellular location">
    <subcellularLocation>
        <location evidence="1">Cell membrane</location>
        <topology evidence="1">Multi-pass membrane protein</topology>
    </subcellularLocation>
</comment>
<evidence type="ECO:0000256" key="2">
    <source>
        <dbReference type="ARBA" id="ARBA00022475"/>
    </source>
</evidence>
<comment type="caution">
    <text evidence="7">The sequence shown here is derived from an EMBL/GenBank/DDBJ whole genome shotgun (WGS) entry which is preliminary data.</text>
</comment>
<gene>
    <name evidence="7" type="ORF">B0187_00525</name>
</gene>
<evidence type="ECO:0000313" key="8">
    <source>
        <dbReference type="Proteomes" id="UP000190867"/>
    </source>
</evidence>
<keyword evidence="2" id="KW-1003">Cell membrane</keyword>